<dbReference type="AlphaFoldDB" id="A0A6P4DK11"/>
<dbReference type="Proteomes" id="UP000515211">
    <property type="component" value="Chromosome 6"/>
</dbReference>
<reference evidence="2" key="1">
    <citation type="journal article" date="2016" name="Nat. Genet.">
        <title>The genome sequences of Arachis duranensis and Arachis ipaensis, the diploid ancestors of cultivated peanut.</title>
        <authorList>
            <person name="Bertioli D.J."/>
            <person name="Cannon S.B."/>
            <person name="Froenicke L."/>
            <person name="Huang G."/>
            <person name="Farmer A.D."/>
            <person name="Cannon E.K."/>
            <person name="Liu X."/>
            <person name="Gao D."/>
            <person name="Clevenger J."/>
            <person name="Dash S."/>
            <person name="Ren L."/>
            <person name="Moretzsohn M.C."/>
            <person name="Shirasawa K."/>
            <person name="Huang W."/>
            <person name="Vidigal B."/>
            <person name="Abernathy B."/>
            <person name="Chu Y."/>
            <person name="Niederhuth C.E."/>
            <person name="Umale P."/>
            <person name="Araujo A.C."/>
            <person name="Kozik A."/>
            <person name="Kim K.D."/>
            <person name="Burow M.D."/>
            <person name="Varshney R.K."/>
            <person name="Wang X."/>
            <person name="Zhang X."/>
            <person name="Barkley N."/>
            <person name="Guimaraes P.M."/>
            <person name="Isobe S."/>
            <person name="Guo B."/>
            <person name="Liao B."/>
            <person name="Stalker H.T."/>
            <person name="Schmitz R.J."/>
            <person name="Scheffler B.E."/>
            <person name="Leal-Bertioli S.C."/>
            <person name="Xun X."/>
            <person name="Jackson S.A."/>
            <person name="Michelmore R."/>
            <person name="Ozias-Akins P."/>
        </authorList>
    </citation>
    <scope>NUCLEOTIDE SEQUENCE [LARGE SCALE GENOMIC DNA]</scope>
    <source>
        <strain evidence="2">cv. V14167</strain>
    </source>
</reference>
<dbReference type="GeneID" id="107492997"/>
<protein>
    <submittedName>
        <fullName evidence="3">Uncharacterized protein LOC107492997</fullName>
    </submittedName>
</protein>
<gene>
    <name evidence="3" type="primary">LOC107492997</name>
</gene>
<dbReference type="InterPro" id="IPR001584">
    <property type="entry name" value="Integrase_cat-core"/>
</dbReference>
<accession>A0A6P4DK11</accession>
<proteinExistence type="predicted"/>
<dbReference type="SUPFAM" id="SSF53098">
    <property type="entry name" value="Ribonuclease H-like"/>
    <property type="match status" value="1"/>
</dbReference>
<name>A0A6P4DK11_ARADU</name>
<dbReference type="Gene3D" id="3.30.420.10">
    <property type="entry name" value="Ribonuclease H-like superfamily/Ribonuclease H"/>
    <property type="match status" value="1"/>
</dbReference>
<dbReference type="PANTHER" id="PTHR48475">
    <property type="entry name" value="RIBONUCLEASE H"/>
    <property type="match status" value="1"/>
</dbReference>
<sequence length="137" mass="15661">MKIKHQFTSVEHPQENGQVEAANKVILAGLKRRLQDAKGAWAKELPQVLWTYRTTPQSATGETPFRLAYGVEAMIPVEVSEQSPRIIFYDKVGNIQGHKEELELLLEIREQAQIREATLKQRMTTRYNKNMGKGSHC</sequence>
<dbReference type="GO" id="GO:0003676">
    <property type="term" value="F:nucleic acid binding"/>
    <property type="evidence" value="ECO:0007669"/>
    <property type="project" value="InterPro"/>
</dbReference>
<dbReference type="InterPro" id="IPR012337">
    <property type="entry name" value="RNaseH-like_sf"/>
</dbReference>
<dbReference type="OrthoDB" id="1739513at2759"/>
<organism evidence="2 3">
    <name type="scientific">Arachis duranensis</name>
    <name type="common">Wild peanut</name>
    <dbReference type="NCBI Taxonomy" id="130453"/>
    <lineage>
        <taxon>Eukaryota</taxon>
        <taxon>Viridiplantae</taxon>
        <taxon>Streptophyta</taxon>
        <taxon>Embryophyta</taxon>
        <taxon>Tracheophyta</taxon>
        <taxon>Spermatophyta</taxon>
        <taxon>Magnoliopsida</taxon>
        <taxon>eudicotyledons</taxon>
        <taxon>Gunneridae</taxon>
        <taxon>Pentapetalae</taxon>
        <taxon>rosids</taxon>
        <taxon>fabids</taxon>
        <taxon>Fabales</taxon>
        <taxon>Fabaceae</taxon>
        <taxon>Papilionoideae</taxon>
        <taxon>50 kb inversion clade</taxon>
        <taxon>dalbergioids sensu lato</taxon>
        <taxon>Dalbergieae</taxon>
        <taxon>Pterocarpus clade</taxon>
        <taxon>Arachis</taxon>
    </lineage>
</organism>
<reference evidence="3" key="2">
    <citation type="submission" date="2025-08" db="UniProtKB">
        <authorList>
            <consortium name="RefSeq"/>
        </authorList>
    </citation>
    <scope>IDENTIFICATION</scope>
    <source>
        <tissue evidence="3">Whole plant</tissue>
    </source>
</reference>
<dbReference type="InterPro" id="IPR036397">
    <property type="entry name" value="RNaseH_sf"/>
</dbReference>
<dbReference type="GO" id="GO:0015074">
    <property type="term" value="P:DNA integration"/>
    <property type="evidence" value="ECO:0007669"/>
    <property type="project" value="InterPro"/>
</dbReference>
<evidence type="ECO:0000259" key="1">
    <source>
        <dbReference type="PROSITE" id="PS50994"/>
    </source>
</evidence>
<dbReference type="KEGG" id="adu:107492997"/>
<evidence type="ECO:0000313" key="2">
    <source>
        <dbReference type="Proteomes" id="UP000515211"/>
    </source>
</evidence>
<feature type="domain" description="Integrase catalytic" evidence="1">
    <location>
        <begin position="1"/>
        <end position="72"/>
    </location>
</feature>
<dbReference type="RefSeq" id="XP_015969562.1">
    <property type="nucleotide sequence ID" value="XM_016114076.1"/>
</dbReference>
<dbReference type="PROSITE" id="PS50994">
    <property type="entry name" value="INTEGRASE"/>
    <property type="match status" value="1"/>
</dbReference>
<evidence type="ECO:0000313" key="3">
    <source>
        <dbReference type="RefSeq" id="XP_015969562.1"/>
    </source>
</evidence>
<dbReference type="PANTHER" id="PTHR48475:SF2">
    <property type="entry name" value="RIBONUCLEASE H"/>
    <property type="match status" value="1"/>
</dbReference>
<keyword evidence="2" id="KW-1185">Reference proteome</keyword>